<feature type="transmembrane region" description="Helical" evidence="2">
    <location>
        <begin position="145"/>
        <end position="165"/>
    </location>
</feature>
<keyword evidence="2" id="KW-0472">Membrane</keyword>
<feature type="compositionally biased region" description="Low complexity" evidence="1">
    <location>
        <begin position="181"/>
        <end position="221"/>
    </location>
</feature>
<sequence length="281" mass="28677">MSYPQGAPGGQGFPPGQQPTTQFSAPTQQFNRVPDADPVAEGPSKLPVYLSAAVVALGLLVYMSSFGPHFTASDFSAFGELTGSSFGVILAVISAITAGLFAAVGLLPRQNNFTAVAAVAAVLALLLVVAEIINKPAEASIGWGLYLVIAFILLQAAVSVVVLLFDAGIITPPVPRPKYEQPQSYGQYPGYYGQPPTQGGSGQHQQGPQQQQRPGYPTPYGGYPGSGPGTGGFPAGAQSGPPTPPTGFPTYGQPPASNTPTSQAPAPHQSPSSSQPGQSSS</sequence>
<keyword evidence="2" id="KW-1133">Transmembrane helix</keyword>
<feature type="compositionally biased region" description="Low complexity" evidence="1">
    <location>
        <begin position="262"/>
        <end position="281"/>
    </location>
</feature>
<keyword evidence="2" id="KW-0812">Transmembrane</keyword>
<feature type="compositionally biased region" description="Low complexity" evidence="1">
    <location>
        <begin position="14"/>
        <end position="23"/>
    </location>
</feature>
<comment type="caution">
    <text evidence="3">The sequence shown here is derived from an EMBL/GenBank/DDBJ whole genome shotgun (WGS) entry which is preliminary data.</text>
</comment>
<dbReference type="EMBL" id="JAUHTC010000032">
    <property type="protein sequence ID" value="MDN4517673.1"/>
    <property type="molecule type" value="Genomic_DNA"/>
</dbReference>
<organism evidence="3 4">
    <name type="scientific">Mycolicibacterium austroafricanum</name>
    <name type="common">Mycobacterium austroafricanum</name>
    <dbReference type="NCBI Taxonomy" id="39687"/>
    <lineage>
        <taxon>Bacteria</taxon>
        <taxon>Bacillati</taxon>
        <taxon>Actinomycetota</taxon>
        <taxon>Actinomycetes</taxon>
        <taxon>Mycobacteriales</taxon>
        <taxon>Mycobacteriaceae</taxon>
        <taxon>Mycolicibacterium</taxon>
    </lineage>
</organism>
<accession>A0ABT8HA89</accession>
<dbReference type="InterPro" id="IPR035166">
    <property type="entry name" value="DUF5336"/>
</dbReference>
<feature type="region of interest" description="Disordered" evidence="1">
    <location>
        <begin position="1"/>
        <end position="24"/>
    </location>
</feature>
<protein>
    <submittedName>
        <fullName evidence="3">DUF5336 domain-containing protein</fullName>
    </submittedName>
</protein>
<proteinExistence type="predicted"/>
<reference evidence="3" key="1">
    <citation type="submission" date="2023-07" db="EMBL/GenBank/DDBJ databases">
        <title>Degradation of tert-butanol by M. austroafricanum TBA100.</title>
        <authorList>
            <person name="Helbich S."/>
            <person name="Vainshtein Y."/>
        </authorList>
    </citation>
    <scope>NUCLEOTIDE SEQUENCE</scope>
    <source>
        <strain evidence="3">TBA100</strain>
    </source>
</reference>
<feature type="transmembrane region" description="Helical" evidence="2">
    <location>
        <begin position="46"/>
        <end position="65"/>
    </location>
</feature>
<evidence type="ECO:0000256" key="2">
    <source>
        <dbReference type="SAM" id="Phobius"/>
    </source>
</evidence>
<feature type="region of interest" description="Disordered" evidence="1">
    <location>
        <begin position="176"/>
        <end position="281"/>
    </location>
</feature>
<gene>
    <name evidence="3" type="ORF">QYF68_07490</name>
</gene>
<feature type="transmembrane region" description="Helical" evidence="2">
    <location>
        <begin position="86"/>
        <end position="107"/>
    </location>
</feature>
<evidence type="ECO:0000313" key="4">
    <source>
        <dbReference type="Proteomes" id="UP001172687"/>
    </source>
</evidence>
<evidence type="ECO:0000256" key="1">
    <source>
        <dbReference type="SAM" id="MobiDB-lite"/>
    </source>
</evidence>
<name>A0ABT8HA89_MYCAO</name>
<keyword evidence="4" id="KW-1185">Reference proteome</keyword>
<feature type="compositionally biased region" description="Gly residues" evidence="1">
    <location>
        <begin position="222"/>
        <end position="234"/>
    </location>
</feature>
<evidence type="ECO:0000313" key="3">
    <source>
        <dbReference type="EMBL" id="MDN4517673.1"/>
    </source>
</evidence>
<dbReference type="Pfam" id="PF17270">
    <property type="entry name" value="DUF5336"/>
    <property type="match status" value="1"/>
</dbReference>
<dbReference type="RefSeq" id="WP_011782005.1">
    <property type="nucleotide sequence ID" value="NZ_CP070380.1"/>
</dbReference>
<dbReference type="Proteomes" id="UP001172687">
    <property type="component" value="Unassembled WGS sequence"/>
</dbReference>
<feature type="transmembrane region" description="Helical" evidence="2">
    <location>
        <begin position="113"/>
        <end position="133"/>
    </location>
</feature>